<dbReference type="InterPro" id="IPR012337">
    <property type="entry name" value="RNaseH-like_sf"/>
</dbReference>
<keyword evidence="2" id="KW-0479">Metal-binding</keyword>
<organism evidence="8 9">
    <name type="scientific">Psilocybe cf. subviscida</name>
    <dbReference type="NCBI Taxonomy" id="2480587"/>
    <lineage>
        <taxon>Eukaryota</taxon>
        <taxon>Fungi</taxon>
        <taxon>Dikarya</taxon>
        <taxon>Basidiomycota</taxon>
        <taxon>Agaricomycotina</taxon>
        <taxon>Agaricomycetes</taxon>
        <taxon>Agaricomycetidae</taxon>
        <taxon>Agaricales</taxon>
        <taxon>Agaricineae</taxon>
        <taxon>Strophariaceae</taxon>
        <taxon>Psilocybe</taxon>
    </lineage>
</organism>
<protein>
    <recommendedName>
        <fullName evidence="7">HAT C-terminal dimerisation domain-containing protein</fullName>
    </recommendedName>
</protein>
<dbReference type="GO" id="GO:0005634">
    <property type="term" value="C:nucleus"/>
    <property type="evidence" value="ECO:0007669"/>
    <property type="project" value="UniProtKB-SubCell"/>
</dbReference>
<evidence type="ECO:0000256" key="1">
    <source>
        <dbReference type="ARBA" id="ARBA00004123"/>
    </source>
</evidence>
<evidence type="ECO:0000256" key="6">
    <source>
        <dbReference type="SAM" id="MobiDB-lite"/>
    </source>
</evidence>
<comment type="subcellular location">
    <subcellularLocation>
        <location evidence="1">Nucleus</location>
    </subcellularLocation>
</comment>
<dbReference type="GO" id="GO:0046983">
    <property type="term" value="F:protein dimerization activity"/>
    <property type="evidence" value="ECO:0007669"/>
    <property type="project" value="InterPro"/>
</dbReference>
<feature type="compositionally biased region" description="Low complexity" evidence="6">
    <location>
        <begin position="27"/>
        <end position="60"/>
    </location>
</feature>
<sequence>MAPAPTRSSGRDKRPSKRQRRASGLPSSSESESGSDIGSESETETSIPAPAASSAANPSARTSQDKQDKFDRRFDTANKSNEDVLQAQLKTWSSKVYDHFKMPPTIDVVRGEVKYEFHCKLHPSIKITRVRHDDGTSNLKRHADSCTPADTAEARAMVKYAHGSSYTEASHRVKIAIWISRRRRAFVIAEDSELLEIFTDLNADCVTPKRNTISRDIREIHKLTKESVIKILKSVTGKLHISVDGWTTPNVIAFIGVIVHYVLNGKLESLLLDFVKATKAHTGVYLAARVTECLQDFKIDKKVLALTCDNASNNNTMVRELDILLPSFQGTKTQVRCFAHVLNLVAKAILAPLATKAKTKKDSPVDITAADLESELAELDEDDEVADDDDPSQDWSPDEPEGDVAADVARSDAADVDKVAEEADLDGRLPALPRTVRAQSALSITKLRKLGVKISNSPTILEALYEICDILGIGQKKMIGDVITRWNSTAELIKRALDLRAALDRLILMDEFNKPKGVRLARFRLSPTEWKILQELAPVLDTVMYATKKISASAVPLIHQVIPLIDSITTHFDSVIDDSTLSLAVCHAALRGILLLNKYYARTDDATVYRIAMILHPRMKTQYFVKAQWEEAWITEAKRLIRAEWVANYKPTDTPALLPSASTDDSPDGRFSHIREYFNDDTTAVPVGDALEEWLVSPVVVTAADPITYWSGMLATGHPLAQMALDFLSIPATSTDVERAFSRGGLTVSKLRHSLSDKSVRSATVLGTWCEKEGLVPVSDIINIFGEKRNRMKKRKAGDAVDDVITVDD</sequence>
<keyword evidence="5" id="KW-0539">Nucleus</keyword>
<keyword evidence="4" id="KW-0862">Zinc</keyword>
<dbReference type="OrthoDB" id="3251057at2759"/>
<keyword evidence="3" id="KW-0863">Zinc-finger</keyword>
<evidence type="ECO:0000256" key="2">
    <source>
        <dbReference type="ARBA" id="ARBA00022723"/>
    </source>
</evidence>
<evidence type="ECO:0000256" key="5">
    <source>
        <dbReference type="ARBA" id="ARBA00023242"/>
    </source>
</evidence>
<evidence type="ECO:0000259" key="7">
    <source>
        <dbReference type="Pfam" id="PF05699"/>
    </source>
</evidence>
<comment type="caution">
    <text evidence="8">The sequence shown here is derived from an EMBL/GenBank/DDBJ whole genome shotgun (WGS) entry which is preliminary data.</text>
</comment>
<dbReference type="SUPFAM" id="SSF53098">
    <property type="entry name" value="Ribonuclease H-like"/>
    <property type="match status" value="1"/>
</dbReference>
<dbReference type="InterPro" id="IPR052035">
    <property type="entry name" value="ZnF_BED_domain_contain"/>
</dbReference>
<dbReference type="Proteomes" id="UP000567179">
    <property type="component" value="Unassembled WGS sequence"/>
</dbReference>
<dbReference type="GO" id="GO:0008270">
    <property type="term" value="F:zinc ion binding"/>
    <property type="evidence" value="ECO:0007669"/>
    <property type="project" value="UniProtKB-KW"/>
</dbReference>
<feature type="region of interest" description="Disordered" evidence="6">
    <location>
        <begin position="378"/>
        <end position="404"/>
    </location>
</feature>
<reference evidence="8 9" key="1">
    <citation type="journal article" date="2020" name="ISME J.">
        <title>Uncovering the hidden diversity of litter-decomposition mechanisms in mushroom-forming fungi.</title>
        <authorList>
            <person name="Floudas D."/>
            <person name="Bentzer J."/>
            <person name="Ahren D."/>
            <person name="Johansson T."/>
            <person name="Persson P."/>
            <person name="Tunlid A."/>
        </authorList>
    </citation>
    <scope>NUCLEOTIDE SEQUENCE [LARGE SCALE GENOMIC DNA]</scope>
    <source>
        <strain evidence="8 9">CBS 101986</strain>
    </source>
</reference>
<dbReference type="InterPro" id="IPR008906">
    <property type="entry name" value="HATC_C_dom"/>
</dbReference>
<proteinExistence type="predicted"/>
<accession>A0A8H5BQY2</accession>
<evidence type="ECO:0000313" key="8">
    <source>
        <dbReference type="EMBL" id="KAF5327919.1"/>
    </source>
</evidence>
<evidence type="ECO:0000256" key="4">
    <source>
        <dbReference type="ARBA" id="ARBA00022833"/>
    </source>
</evidence>
<feature type="domain" description="HAT C-terminal dimerisation" evidence="7">
    <location>
        <begin position="692"/>
        <end position="769"/>
    </location>
</feature>
<dbReference type="PANTHER" id="PTHR46481:SF10">
    <property type="entry name" value="ZINC FINGER BED DOMAIN-CONTAINING PROTEIN 39"/>
    <property type="match status" value="1"/>
</dbReference>
<dbReference type="AlphaFoldDB" id="A0A8H5BQY2"/>
<name>A0A8H5BQY2_9AGAR</name>
<feature type="region of interest" description="Disordered" evidence="6">
    <location>
        <begin position="1"/>
        <end position="69"/>
    </location>
</feature>
<keyword evidence="9" id="KW-1185">Reference proteome</keyword>
<dbReference type="Pfam" id="PF05699">
    <property type="entry name" value="Dimer_Tnp_hAT"/>
    <property type="match status" value="1"/>
</dbReference>
<dbReference type="PANTHER" id="PTHR46481">
    <property type="entry name" value="ZINC FINGER BED DOMAIN-CONTAINING PROTEIN 4"/>
    <property type="match status" value="1"/>
</dbReference>
<evidence type="ECO:0000256" key="3">
    <source>
        <dbReference type="ARBA" id="ARBA00022771"/>
    </source>
</evidence>
<gene>
    <name evidence="8" type="ORF">D9619_003902</name>
</gene>
<dbReference type="EMBL" id="JAACJJ010000014">
    <property type="protein sequence ID" value="KAF5327919.1"/>
    <property type="molecule type" value="Genomic_DNA"/>
</dbReference>
<evidence type="ECO:0000313" key="9">
    <source>
        <dbReference type="Proteomes" id="UP000567179"/>
    </source>
</evidence>